<gene>
    <name evidence="2" type="ORF">BDY17DRAFT_301164</name>
</gene>
<accession>A0A6A6PMM9</accession>
<evidence type="ECO:0000313" key="3">
    <source>
        <dbReference type="Proteomes" id="UP000799767"/>
    </source>
</evidence>
<feature type="transmembrane region" description="Helical" evidence="1">
    <location>
        <begin position="98"/>
        <end position="120"/>
    </location>
</feature>
<dbReference type="EMBL" id="MU001638">
    <property type="protein sequence ID" value="KAF2481340.1"/>
    <property type="molecule type" value="Genomic_DNA"/>
</dbReference>
<reference evidence="2" key="1">
    <citation type="journal article" date="2020" name="Stud. Mycol.">
        <title>101 Dothideomycetes genomes: a test case for predicting lifestyles and emergence of pathogens.</title>
        <authorList>
            <person name="Haridas S."/>
            <person name="Albert R."/>
            <person name="Binder M."/>
            <person name="Bloem J."/>
            <person name="Labutti K."/>
            <person name="Salamov A."/>
            <person name="Andreopoulos B."/>
            <person name="Baker S."/>
            <person name="Barry K."/>
            <person name="Bills G."/>
            <person name="Bluhm B."/>
            <person name="Cannon C."/>
            <person name="Castanera R."/>
            <person name="Culley D."/>
            <person name="Daum C."/>
            <person name="Ezra D."/>
            <person name="Gonzalez J."/>
            <person name="Henrissat B."/>
            <person name="Kuo A."/>
            <person name="Liang C."/>
            <person name="Lipzen A."/>
            <person name="Lutzoni F."/>
            <person name="Magnuson J."/>
            <person name="Mondo S."/>
            <person name="Nolan M."/>
            <person name="Ohm R."/>
            <person name="Pangilinan J."/>
            <person name="Park H.-J."/>
            <person name="Ramirez L."/>
            <person name="Alfaro M."/>
            <person name="Sun H."/>
            <person name="Tritt A."/>
            <person name="Yoshinaga Y."/>
            <person name="Zwiers L.-H."/>
            <person name="Turgeon B."/>
            <person name="Goodwin S."/>
            <person name="Spatafora J."/>
            <person name="Crous P."/>
            <person name="Grigoriev I."/>
        </authorList>
    </citation>
    <scope>NUCLEOTIDE SEQUENCE</scope>
    <source>
        <strain evidence="2">CBS 113389</strain>
    </source>
</reference>
<feature type="transmembrane region" description="Helical" evidence="1">
    <location>
        <begin position="132"/>
        <end position="152"/>
    </location>
</feature>
<evidence type="ECO:0000256" key="1">
    <source>
        <dbReference type="SAM" id="Phobius"/>
    </source>
</evidence>
<keyword evidence="1" id="KW-1133">Transmembrane helix</keyword>
<keyword evidence="3" id="KW-1185">Reference proteome</keyword>
<keyword evidence="1" id="KW-0812">Transmembrane</keyword>
<dbReference type="RefSeq" id="XP_033587910.1">
    <property type="nucleotide sequence ID" value="XM_033734193.1"/>
</dbReference>
<dbReference type="GeneID" id="54475195"/>
<dbReference type="AlphaFoldDB" id="A0A6A6PMM9"/>
<proteinExistence type="predicted"/>
<protein>
    <submittedName>
        <fullName evidence="2">Uncharacterized protein</fullName>
    </submittedName>
</protein>
<organism evidence="2 3">
    <name type="scientific">Neohortaea acidophila</name>
    <dbReference type="NCBI Taxonomy" id="245834"/>
    <lineage>
        <taxon>Eukaryota</taxon>
        <taxon>Fungi</taxon>
        <taxon>Dikarya</taxon>
        <taxon>Ascomycota</taxon>
        <taxon>Pezizomycotina</taxon>
        <taxon>Dothideomycetes</taxon>
        <taxon>Dothideomycetidae</taxon>
        <taxon>Mycosphaerellales</taxon>
        <taxon>Teratosphaeriaceae</taxon>
        <taxon>Neohortaea</taxon>
    </lineage>
</organism>
<dbReference type="Proteomes" id="UP000799767">
    <property type="component" value="Unassembled WGS sequence"/>
</dbReference>
<evidence type="ECO:0000313" key="2">
    <source>
        <dbReference type="EMBL" id="KAF2481340.1"/>
    </source>
</evidence>
<sequence length="220" mass="24574">MHDVAARSPRATKKTCSGGSQGPTLFLFDGDSWETRKADHRSSMDGAFRIAKLSLRQITYSQCFAAYFRTSPRYPLLHQLPPVTWLLARTLQLHASHFSLLLVLWRCVAVFCAVCLGHGVESSFVRSLEGRQLAGSQLDLFIGSMLIAICFVRCSERSPRSLTFHSALACWQRLSTPPRLHRSPPALDGEAFPASLVTHVALVFSRGQRECHIAEHLVER</sequence>
<keyword evidence="1" id="KW-0472">Membrane</keyword>
<name>A0A6A6PMM9_9PEZI</name>